<dbReference type="Proteomes" id="UP001232992">
    <property type="component" value="Unassembled WGS sequence"/>
</dbReference>
<evidence type="ECO:0000313" key="2">
    <source>
        <dbReference type="Proteomes" id="UP001232992"/>
    </source>
</evidence>
<reference evidence="1 2" key="1">
    <citation type="submission" date="2023-01" db="EMBL/GenBank/DDBJ databases">
        <title>Novel diversity within Roseofilum (Cyanobacteria; Desertifilaceae) from marine benthic mats with descriptions of four novel species.</title>
        <authorList>
            <person name="Wang Y."/>
            <person name="Berthold D.E."/>
            <person name="Hu J."/>
            <person name="Lefler F.W."/>
            <person name="Laughinghouse H.D. IV."/>
        </authorList>
    </citation>
    <scope>NUCLEOTIDE SEQUENCE [LARGE SCALE GENOMIC DNA]</scope>
    <source>
        <strain evidence="1 2">BLCC-M143</strain>
    </source>
</reference>
<evidence type="ECO:0000313" key="1">
    <source>
        <dbReference type="EMBL" id="MDJ1184704.1"/>
    </source>
</evidence>
<keyword evidence="2" id="KW-1185">Reference proteome</keyword>
<organism evidence="1 2">
    <name type="scientific">Roseofilum casamattae BLCC-M143</name>
    <dbReference type="NCBI Taxonomy" id="3022442"/>
    <lineage>
        <taxon>Bacteria</taxon>
        <taxon>Bacillati</taxon>
        <taxon>Cyanobacteriota</taxon>
        <taxon>Cyanophyceae</taxon>
        <taxon>Desertifilales</taxon>
        <taxon>Desertifilaceae</taxon>
        <taxon>Roseofilum</taxon>
        <taxon>Roseofilum casamattae</taxon>
    </lineage>
</organism>
<dbReference type="RefSeq" id="WP_283759358.1">
    <property type="nucleotide sequence ID" value="NZ_JAQOSQ010000018.1"/>
</dbReference>
<comment type="caution">
    <text evidence="1">The sequence shown here is derived from an EMBL/GenBank/DDBJ whole genome shotgun (WGS) entry which is preliminary data.</text>
</comment>
<dbReference type="EMBL" id="JAQOSQ010000018">
    <property type="protein sequence ID" value="MDJ1184704.1"/>
    <property type="molecule type" value="Genomic_DNA"/>
</dbReference>
<gene>
    <name evidence="1" type="ORF">PMH09_16065</name>
</gene>
<accession>A0ABT7BZS3</accession>
<sequence length="175" mass="19663">MTMDDLSMYAYISKSTLKRFLSGKPILIDSFISIMNALKIEEWQEYADWGQEKQDSTRALQFARNKITFNPPVGSNPTASKSKGAIPHGGFFTIGGINQSDLKAIEVILEHLNQTLLKCNITFSSDGEKQMPSEGKENYQQLVVTGSFKESDRAKAIVLLEHLRSLLLECTLEVW</sequence>
<proteinExistence type="predicted"/>
<protein>
    <submittedName>
        <fullName evidence="1">Uncharacterized protein</fullName>
    </submittedName>
</protein>
<name>A0ABT7BZS3_9CYAN</name>